<accession>A0A5C0B6K5</accession>
<feature type="domain" description="4Fe-4S Mo/W bis-MGD-type" evidence="7">
    <location>
        <begin position="3"/>
        <end position="58"/>
    </location>
</feature>
<dbReference type="OrthoDB" id="9796486at2"/>
<dbReference type="Gene3D" id="3.40.50.740">
    <property type="match status" value="1"/>
</dbReference>
<evidence type="ECO:0000313" key="8">
    <source>
        <dbReference type="EMBL" id="QEI09090.1"/>
    </source>
</evidence>
<dbReference type="Gene3D" id="2.40.40.20">
    <property type="match status" value="1"/>
</dbReference>
<feature type="domain" description="2Fe-2S ferredoxin-type" evidence="5">
    <location>
        <begin position="1069"/>
        <end position="1151"/>
    </location>
</feature>
<keyword evidence="2" id="KW-0479">Metal-binding</keyword>
<dbReference type="SUPFAM" id="SSF52343">
    <property type="entry name" value="Ferredoxin reductase-like, C-terminal NADP-linked domain"/>
    <property type="match status" value="1"/>
</dbReference>
<dbReference type="Gene3D" id="3.30.200.210">
    <property type="match status" value="1"/>
</dbReference>
<protein>
    <submittedName>
        <fullName evidence="8">Molybdopterin-dependent oxidoreductase</fullName>
    </submittedName>
</protein>
<dbReference type="Gene3D" id="2.40.30.10">
    <property type="entry name" value="Translation factors"/>
    <property type="match status" value="1"/>
</dbReference>
<sequence>MTATDIKGYCTLCRSRCGTINQVDQDRLISVRPDPDHPNGSAMCMKGKAAPEIVHSPFRLTHPMKRTRPKTDPDPGWVRISWEEALSTTASRLAAVRAESGAEAVAFAVTTPSGTPLSDSIDWIERFVRLFGSPNTVYATEVCNWHKDHAHVFTFGCGLQPPDYANADTIVLWGHNPTNTWLAQANKIGIGRARGAKLVVVDPRPTALAKEADLWLQVRPGTDTVLAMAISQRLIDAGLYDNAFVRCWTNSPFLVRVDTGEFLRENMLWPDVETDRNLVWDSHQAAPVPYDPARALSEGQAASLLLDGRVTVPCSTGGKAIECETAFSAFRRQTRQYSAEQVTEITGVPADKIDAAVAFFAGDKRIAYYSWNGVGQHTNATQTDRALATLYALNGSFDKIGGNRVRHGPPTASLAPMSLLSDTQRAKALGIDARPIGPPSQGWVMARDVYQAVLEAKPYAIRAMMAFGTNVRLSHSDTDIARQALEKLEFHVHLDLFETPSLRYADIVLPVNSPWEHEGLRMGFEIDDDAASHMQFRPRMVSPRGESRSDNEIVFDLATRLGMADEFFGGDLRAGWAHYLAPSGIDLEQLACAPGGLRMPVDAAERKYGRPDPARGGAVPGFDTPTGRVEIYSERLLKHGQPAVPTYLPGAEDRRERQQRGASEFPLLLSSAKNGYYCHSQHRGLASLRKRAPDPTAEISPRLAASRGLKDGDWMQISSRVGQARFVVKITPGLADDMVVAEYGWWEACTALARDALPIGGALSSNFNSLISADQHDPVSGSIAMRSFRCEIAPDPATLAGQRGWEGWRDFKVSALVQEAAGVLGIHLEPAEAGPLPDFLPGQHVQIRVHDGLQTLGRAYSLTGPAVWPGRRGYSIAVRHQKGRDINGREFEGAVSSYLHRHLALGHKIELMAPSGSFMLPVRSEQPLVLLAGGIGITPFINLLETLPDGDPLEMWLYYANLNSRSHAFRQRIAEHRKRLPGLKVLDVYASPLDTDVAGVDYASTGFITADVVSDALIARRARVYMCGPPAMMDSFANGLIVRGVPRFDIFREVFRSPPGPVEDDGRTFSVRFARSLQDSTVWAAKDGCLLPFGETLGAKLPSGCRVGQCESCAVRIVSGKVRHLHGVEPDEADVCLTCQAVPVSDLVLDA</sequence>
<dbReference type="InterPro" id="IPR001433">
    <property type="entry name" value="OxRdtase_FAD/NAD-bd"/>
</dbReference>
<dbReference type="KEGG" id="pacr:FXN63_03300"/>
<keyword evidence="9" id="KW-1185">Reference proteome</keyword>
<dbReference type="SUPFAM" id="SSF54292">
    <property type="entry name" value="2Fe-2S ferredoxin-like"/>
    <property type="match status" value="1"/>
</dbReference>
<dbReference type="AlphaFoldDB" id="A0A5C0B6K5"/>
<dbReference type="CDD" id="cd06184">
    <property type="entry name" value="flavohem_like_fad_nad_binding"/>
    <property type="match status" value="1"/>
</dbReference>
<dbReference type="GO" id="GO:0016491">
    <property type="term" value="F:oxidoreductase activity"/>
    <property type="evidence" value="ECO:0007669"/>
    <property type="project" value="InterPro"/>
</dbReference>
<dbReference type="InterPro" id="IPR050612">
    <property type="entry name" value="Prok_Mopterin_Oxidored"/>
</dbReference>
<dbReference type="InterPro" id="IPR017927">
    <property type="entry name" value="FAD-bd_FR_type"/>
</dbReference>
<dbReference type="InterPro" id="IPR036010">
    <property type="entry name" value="2Fe-2S_ferredoxin-like_sf"/>
</dbReference>
<dbReference type="Pfam" id="PF01568">
    <property type="entry name" value="Molydop_binding"/>
    <property type="match status" value="1"/>
</dbReference>
<dbReference type="SUPFAM" id="SSF63380">
    <property type="entry name" value="Riboflavin synthase domain-like"/>
    <property type="match status" value="1"/>
</dbReference>
<dbReference type="SMART" id="SM00926">
    <property type="entry name" value="Molybdop_Fe4S4"/>
    <property type="match status" value="1"/>
</dbReference>
<dbReference type="Gene3D" id="3.40.228.10">
    <property type="entry name" value="Dimethylsulfoxide Reductase, domain 2"/>
    <property type="match status" value="1"/>
</dbReference>
<dbReference type="SUPFAM" id="SSF53706">
    <property type="entry name" value="Formate dehydrogenase/DMSO reductase, domains 1-3"/>
    <property type="match status" value="1"/>
</dbReference>
<name>A0A5C0B6K5_9BURK</name>
<evidence type="ECO:0000256" key="3">
    <source>
        <dbReference type="ARBA" id="ARBA00023004"/>
    </source>
</evidence>
<dbReference type="InterPro" id="IPR037949">
    <property type="entry name" value="MopB_CT_Acetylene-hydratase"/>
</dbReference>
<dbReference type="InterPro" id="IPR006656">
    <property type="entry name" value="Mopterin_OxRdtase"/>
</dbReference>
<dbReference type="InterPro" id="IPR039261">
    <property type="entry name" value="FNR_nucleotide-bd"/>
</dbReference>
<gene>
    <name evidence="8" type="ORF">FXN63_03300</name>
</gene>
<dbReference type="GO" id="GO:0046872">
    <property type="term" value="F:metal ion binding"/>
    <property type="evidence" value="ECO:0007669"/>
    <property type="project" value="UniProtKB-KW"/>
</dbReference>
<comment type="similarity">
    <text evidence="1">Belongs to the prokaryotic molybdopterin-containing oxidoreductase family.</text>
</comment>
<evidence type="ECO:0000256" key="4">
    <source>
        <dbReference type="ARBA" id="ARBA00023014"/>
    </source>
</evidence>
<dbReference type="InterPro" id="IPR006963">
    <property type="entry name" value="Mopterin_OxRdtase_4Fe-4S_dom"/>
</dbReference>
<dbReference type="Pfam" id="PF00175">
    <property type="entry name" value="NAD_binding_1"/>
    <property type="match status" value="1"/>
</dbReference>
<dbReference type="Gene3D" id="3.40.50.80">
    <property type="entry name" value="Nucleotide-binding domain of ferredoxin-NADP reductase (FNR) module"/>
    <property type="match status" value="1"/>
</dbReference>
<dbReference type="Proteomes" id="UP000325161">
    <property type="component" value="Chromosome"/>
</dbReference>
<dbReference type="PRINTS" id="PR00406">
    <property type="entry name" value="CYTB5RDTASE"/>
</dbReference>
<dbReference type="PROSITE" id="PS51669">
    <property type="entry name" value="4FE4S_MOW_BIS_MGD"/>
    <property type="match status" value="1"/>
</dbReference>
<proteinExistence type="inferred from homology"/>
<dbReference type="InterPro" id="IPR012675">
    <property type="entry name" value="Beta-grasp_dom_sf"/>
</dbReference>
<evidence type="ECO:0000256" key="1">
    <source>
        <dbReference type="ARBA" id="ARBA00010312"/>
    </source>
</evidence>
<dbReference type="GO" id="GO:0018818">
    <property type="term" value="F:acetylene hydratase activity"/>
    <property type="evidence" value="ECO:0007669"/>
    <property type="project" value="InterPro"/>
</dbReference>
<dbReference type="EMBL" id="CP043046">
    <property type="protein sequence ID" value="QEI09090.1"/>
    <property type="molecule type" value="Genomic_DNA"/>
</dbReference>
<keyword evidence="3" id="KW-0408">Iron</keyword>
<dbReference type="InterPro" id="IPR006657">
    <property type="entry name" value="MoPterin_dinucl-bd_dom"/>
</dbReference>
<evidence type="ECO:0000259" key="5">
    <source>
        <dbReference type="PROSITE" id="PS51085"/>
    </source>
</evidence>
<dbReference type="PROSITE" id="PS51384">
    <property type="entry name" value="FAD_FR"/>
    <property type="match status" value="1"/>
</dbReference>
<evidence type="ECO:0000259" key="7">
    <source>
        <dbReference type="PROSITE" id="PS51669"/>
    </source>
</evidence>
<evidence type="ECO:0000313" key="9">
    <source>
        <dbReference type="Proteomes" id="UP000325161"/>
    </source>
</evidence>
<reference evidence="8 9" key="1">
    <citation type="submission" date="2019-08" db="EMBL/GenBank/DDBJ databases">
        <title>Amphibian skin-associated Pigmentiphaga: genome sequence and occurrence across geography and hosts.</title>
        <authorList>
            <person name="Bletz M.C."/>
            <person name="Bunk B."/>
            <person name="Sproeer C."/>
            <person name="Biwer P."/>
            <person name="Reiter S."/>
            <person name="Rabemananjara F.C.E."/>
            <person name="Schulz S."/>
            <person name="Overmann J."/>
            <person name="Vences M."/>
        </authorList>
    </citation>
    <scope>NUCLEOTIDE SEQUENCE [LARGE SCALE GENOMIC DNA]</scope>
    <source>
        <strain evidence="8 9">Mada1488</strain>
    </source>
</reference>
<dbReference type="GO" id="GO:0043546">
    <property type="term" value="F:molybdopterin cofactor binding"/>
    <property type="evidence" value="ECO:0007669"/>
    <property type="project" value="InterPro"/>
</dbReference>
<dbReference type="InterPro" id="IPR001041">
    <property type="entry name" value="2Fe-2S_ferredoxin-type"/>
</dbReference>
<dbReference type="PANTHER" id="PTHR43742">
    <property type="entry name" value="TRIMETHYLAMINE-N-OXIDE REDUCTASE"/>
    <property type="match status" value="1"/>
</dbReference>
<evidence type="ECO:0000256" key="2">
    <source>
        <dbReference type="ARBA" id="ARBA00022723"/>
    </source>
</evidence>
<evidence type="ECO:0000259" key="6">
    <source>
        <dbReference type="PROSITE" id="PS51384"/>
    </source>
</evidence>
<dbReference type="PANTHER" id="PTHR43742:SF6">
    <property type="entry name" value="OXIDOREDUCTASE YYAE-RELATED"/>
    <property type="match status" value="1"/>
</dbReference>
<dbReference type="GO" id="GO:0051536">
    <property type="term" value="F:iron-sulfur cluster binding"/>
    <property type="evidence" value="ECO:0007669"/>
    <property type="project" value="UniProtKB-KW"/>
</dbReference>
<dbReference type="PROSITE" id="PS51085">
    <property type="entry name" value="2FE2S_FER_2"/>
    <property type="match status" value="1"/>
</dbReference>
<dbReference type="Pfam" id="PF00384">
    <property type="entry name" value="Molybdopterin"/>
    <property type="match status" value="1"/>
</dbReference>
<dbReference type="Gene3D" id="3.10.20.30">
    <property type="match status" value="1"/>
</dbReference>
<dbReference type="InterPro" id="IPR017938">
    <property type="entry name" value="Riboflavin_synthase-like_b-brl"/>
</dbReference>
<dbReference type="SUPFAM" id="SSF50692">
    <property type="entry name" value="ADC-like"/>
    <property type="match status" value="1"/>
</dbReference>
<dbReference type="CDD" id="cd02781">
    <property type="entry name" value="MopB_CT_Acetylene-hydratase"/>
    <property type="match status" value="1"/>
</dbReference>
<dbReference type="Pfam" id="PF00111">
    <property type="entry name" value="Fer2"/>
    <property type="match status" value="1"/>
</dbReference>
<dbReference type="InterPro" id="IPR009010">
    <property type="entry name" value="Asp_de-COase-like_dom_sf"/>
</dbReference>
<dbReference type="Pfam" id="PF04879">
    <property type="entry name" value="Molybdop_Fe4S4"/>
    <property type="match status" value="1"/>
</dbReference>
<feature type="domain" description="FAD-binding FR-type" evidence="6">
    <location>
        <begin position="806"/>
        <end position="921"/>
    </location>
</feature>
<dbReference type="CDD" id="cd00207">
    <property type="entry name" value="fer2"/>
    <property type="match status" value="1"/>
</dbReference>
<keyword evidence="4" id="KW-0411">Iron-sulfur</keyword>
<organism evidence="8 9">
    <name type="scientific">Pigmentiphaga aceris</name>
    <dbReference type="NCBI Taxonomy" id="1940612"/>
    <lineage>
        <taxon>Bacteria</taxon>
        <taxon>Pseudomonadati</taxon>
        <taxon>Pseudomonadota</taxon>
        <taxon>Betaproteobacteria</taxon>
        <taxon>Burkholderiales</taxon>
        <taxon>Alcaligenaceae</taxon>
        <taxon>Pigmentiphaga</taxon>
    </lineage>
</organism>